<sequence length="75" mass="8813">MNKSTVFAAREKVITDEILPAKSDRNELTKQKPVCSEILNPKNRRRPIDNRQSEDAVEPGVFLTQWRRPFYLNKK</sequence>
<dbReference type="Proteomes" id="UP000887565">
    <property type="component" value="Unplaced"/>
</dbReference>
<dbReference type="AlphaFoldDB" id="A0A915KV69"/>
<reference evidence="2" key="1">
    <citation type="submission" date="2022-11" db="UniProtKB">
        <authorList>
            <consortium name="WormBaseParasite"/>
        </authorList>
    </citation>
    <scope>IDENTIFICATION</scope>
</reference>
<keyword evidence="1" id="KW-1185">Reference proteome</keyword>
<name>A0A915KV69_ROMCU</name>
<protein>
    <submittedName>
        <fullName evidence="2">Uncharacterized protein</fullName>
    </submittedName>
</protein>
<proteinExistence type="predicted"/>
<evidence type="ECO:0000313" key="1">
    <source>
        <dbReference type="Proteomes" id="UP000887565"/>
    </source>
</evidence>
<dbReference type="WBParaSite" id="nRc.2.0.1.t42690-RA">
    <property type="protein sequence ID" value="nRc.2.0.1.t42690-RA"/>
    <property type="gene ID" value="nRc.2.0.1.g42690"/>
</dbReference>
<evidence type="ECO:0000313" key="2">
    <source>
        <dbReference type="WBParaSite" id="nRc.2.0.1.t42690-RA"/>
    </source>
</evidence>
<organism evidence="1 2">
    <name type="scientific">Romanomermis culicivorax</name>
    <name type="common">Nematode worm</name>
    <dbReference type="NCBI Taxonomy" id="13658"/>
    <lineage>
        <taxon>Eukaryota</taxon>
        <taxon>Metazoa</taxon>
        <taxon>Ecdysozoa</taxon>
        <taxon>Nematoda</taxon>
        <taxon>Enoplea</taxon>
        <taxon>Dorylaimia</taxon>
        <taxon>Mermithida</taxon>
        <taxon>Mermithoidea</taxon>
        <taxon>Mermithidae</taxon>
        <taxon>Romanomermis</taxon>
    </lineage>
</organism>
<accession>A0A915KV69</accession>